<evidence type="ECO:0000313" key="2">
    <source>
        <dbReference type="EMBL" id="WYK20134.1"/>
    </source>
</evidence>
<dbReference type="Gene3D" id="3.40.50.720">
    <property type="entry name" value="NAD(P)-binding Rossmann-like Domain"/>
    <property type="match status" value="1"/>
</dbReference>
<feature type="domain" description="NmrA-like" evidence="1">
    <location>
        <begin position="4"/>
        <end position="245"/>
    </location>
</feature>
<organism evidence="2 3">
    <name type="scientific">Roseovarius rhodophyticola</name>
    <dbReference type="NCBI Taxonomy" id="3080827"/>
    <lineage>
        <taxon>Bacteria</taxon>
        <taxon>Pseudomonadati</taxon>
        <taxon>Pseudomonadota</taxon>
        <taxon>Alphaproteobacteria</taxon>
        <taxon>Rhodobacterales</taxon>
        <taxon>Roseobacteraceae</taxon>
        <taxon>Roseovarius</taxon>
    </lineage>
</organism>
<dbReference type="PANTHER" id="PTHR43162:SF1">
    <property type="entry name" value="PRESTALK A DIFFERENTIATION PROTEIN A"/>
    <property type="match status" value="1"/>
</dbReference>
<dbReference type="Pfam" id="PF05368">
    <property type="entry name" value="NmrA"/>
    <property type="match status" value="1"/>
</dbReference>
<accession>A0ABZ2TK64</accession>
<protein>
    <submittedName>
        <fullName evidence="2">NmrA family NAD(P)-binding protein</fullName>
    </submittedName>
</protein>
<evidence type="ECO:0000313" key="3">
    <source>
        <dbReference type="Proteomes" id="UP001281305"/>
    </source>
</evidence>
<dbReference type="Gene3D" id="3.90.25.10">
    <property type="entry name" value="UDP-galactose 4-epimerase, domain 1"/>
    <property type="match status" value="1"/>
</dbReference>
<dbReference type="Proteomes" id="UP001281305">
    <property type="component" value="Plasmid unnamed1"/>
</dbReference>
<reference evidence="2 3" key="1">
    <citation type="submission" date="2024-02" db="EMBL/GenBank/DDBJ databases">
        <title>Roseovarius strain W115 nov., isolated from a marine algae.</title>
        <authorList>
            <person name="Lee M.W."/>
            <person name="Lee J.K."/>
            <person name="Kim J.M."/>
            <person name="Choi D.G."/>
            <person name="Baek J.H."/>
            <person name="Bayburt H."/>
            <person name="Jung J.J."/>
            <person name="Han D.M."/>
            <person name="Jeon C.O."/>
        </authorList>
    </citation>
    <scope>NUCLEOTIDE SEQUENCE [LARGE SCALE GENOMIC DNA]</scope>
    <source>
        <strain evidence="2 3">W115</strain>
        <plasmid evidence="2 3">unnamed1</plasmid>
    </source>
</reference>
<dbReference type="PANTHER" id="PTHR43162">
    <property type="match status" value="1"/>
</dbReference>
<proteinExistence type="predicted"/>
<keyword evidence="3" id="KW-1185">Reference proteome</keyword>
<geneLocation type="plasmid" evidence="2 3">
    <name>unnamed1</name>
</geneLocation>
<sequence length="296" mass="31337">MALKILAFGANGAQMAAGTQALVDAGHDVRVFTRSEAGAERWRAAGVEAIIGDMADQEALIEASDKRDALFLHVPLITDPDDDRNAYGMNALRAARTTGVKKIVWNTGGPIMDPSSTTDPGAVLLRALQEGGFSFLGLTPVTYMENLLGPWTTAGLAQTKLPYPTPATFKMQWGAAADFGRVADKALKGALPNEVLTLGGPEALDGDDLAQIMGDVLGQHLAFETMPAAEFEAHLAKMGSPHVASMIAGMYGGIQANPDQFQPGFVTDAGAIEDRFNIKLTSFSQWVSDHSTAFKS</sequence>
<gene>
    <name evidence="2" type="ORF">RZS32_018790</name>
</gene>
<dbReference type="InterPro" id="IPR008030">
    <property type="entry name" value="NmrA-like"/>
</dbReference>
<dbReference type="InterPro" id="IPR051604">
    <property type="entry name" value="Ergot_Alk_Oxidoreductase"/>
</dbReference>
<keyword evidence="2" id="KW-0614">Plasmid</keyword>
<dbReference type="SUPFAM" id="SSF51735">
    <property type="entry name" value="NAD(P)-binding Rossmann-fold domains"/>
    <property type="match status" value="1"/>
</dbReference>
<dbReference type="EMBL" id="CP146607">
    <property type="protein sequence ID" value="WYK20134.1"/>
    <property type="molecule type" value="Genomic_DNA"/>
</dbReference>
<dbReference type="InterPro" id="IPR036291">
    <property type="entry name" value="NAD(P)-bd_dom_sf"/>
</dbReference>
<name>A0ABZ2TK64_9RHOB</name>
<dbReference type="RefSeq" id="WP_317054385.1">
    <property type="nucleotide sequence ID" value="NZ_CP146607.1"/>
</dbReference>
<evidence type="ECO:0000259" key="1">
    <source>
        <dbReference type="Pfam" id="PF05368"/>
    </source>
</evidence>